<feature type="signal peptide" evidence="1">
    <location>
        <begin position="1"/>
        <end position="16"/>
    </location>
</feature>
<accession>A0ABP1RJ55</accession>
<evidence type="ECO:0000313" key="2">
    <source>
        <dbReference type="EMBL" id="CAL8129045.1"/>
    </source>
</evidence>
<reference evidence="2 3" key="1">
    <citation type="submission" date="2024-08" db="EMBL/GenBank/DDBJ databases">
        <authorList>
            <person name="Cucini C."/>
            <person name="Frati F."/>
        </authorList>
    </citation>
    <scope>NUCLEOTIDE SEQUENCE [LARGE SCALE GENOMIC DNA]</scope>
</reference>
<evidence type="ECO:0000313" key="3">
    <source>
        <dbReference type="Proteomes" id="UP001642540"/>
    </source>
</evidence>
<protein>
    <submittedName>
        <fullName evidence="2">Uncharacterized protein</fullName>
    </submittedName>
</protein>
<name>A0ABP1RJ55_9HEXA</name>
<gene>
    <name evidence="2" type="ORF">ODALV1_LOCUS22806</name>
</gene>
<keyword evidence="3" id="KW-1185">Reference proteome</keyword>
<dbReference type="Proteomes" id="UP001642540">
    <property type="component" value="Unassembled WGS sequence"/>
</dbReference>
<organism evidence="2 3">
    <name type="scientific">Orchesella dallaii</name>
    <dbReference type="NCBI Taxonomy" id="48710"/>
    <lineage>
        <taxon>Eukaryota</taxon>
        <taxon>Metazoa</taxon>
        <taxon>Ecdysozoa</taxon>
        <taxon>Arthropoda</taxon>
        <taxon>Hexapoda</taxon>
        <taxon>Collembola</taxon>
        <taxon>Entomobryomorpha</taxon>
        <taxon>Entomobryoidea</taxon>
        <taxon>Orchesellidae</taxon>
        <taxon>Orchesellinae</taxon>
        <taxon>Orchesella</taxon>
    </lineage>
</organism>
<dbReference type="EMBL" id="CAXLJM020000076">
    <property type="protein sequence ID" value="CAL8129045.1"/>
    <property type="molecule type" value="Genomic_DNA"/>
</dbReference>
<proteinExistence type="predicted"/>
<keyword evidence="1" id="KW-0732">Signal</keyword>
<feature type="chain" id="PRO_5047435712" evidence="1">
    <location>
        <begin position="17"/>
        <end position="100"/>
    </location>
</feature>
<evidence type="ECO:0000256" key="1">
    <source>
        <dbReference type="SAM" id="SignalP"/>
    </source>
</evidence>
<sequence length="100" mass="11033">MKVLFVVVAIFAVTYAATVVDKDKVIESGKPAENKTLPADKPAEKPADKPAREARYVLLGNSGRLYDRVLNNVVSDVVVDRSSYVVSSPYISRSSYLSYY</sequence>
<comment type="caution">
    <text evidence="2">The sequence shown here is derived from an EMBL/GenBank/DDBJ whole genome shotgun (WGS) entry which is preliminary data.</text>
</comment>